<feature type="transmembrane region" description="Helical" evidence="6">
    <location>
        <begin position="177"/>
        <end position="205"/>
    </location>
</feature>
<gene>
    <name evidence="8" type="ORF">JX265_006242</name>
</gene>
<reference evidence="8" key="1">
    <citation type="submission" date="2021-03" db="EMBL/GenBank/DDBJ databases">
        <title>Revisited historic fungal species revealed as producer of novel bioactive compounds through whole genome sequencing and comparative genomics.</title>
        <authorList>
            <person name="Vignolle G.A."/>
            <person name="Hochenegger N."/>
            <person name="Mach R.L."/>
            <person name="Mach-Aigner A.R."/>
            <person name="Javad Rahimi M."/>
            <person name="Salim K.A."/>
            <person name="Chan C.M."/>
            <person name="Lim L.B.L."/>
            <person name="Cai F."/>
            <person name="Druzhinina I.S."/>
            <person name="U'Ren J.M."/>
            <person name="Derntl C."/>
        </authorList>
    </citation>
    <scope>NUCLEOTIDE SEQUENCE</scope>
    <source>
        <strain evidence="8">TUCIM 5799</strain>
    </source>
</reference>
<dbReference type="Pfam" id="PF20684">
    <property type="entry name" value="Fung_rhodopsin"/>
    <property type="match status" value="1"/>
</dbReference>
<feature type="transmembrane region" description="Helical" evidence="6">
    <location>
        <begin position="134"/>
        <end position="157"/>
    </location>
</feature>
<keyword evidence="3 6" id="KW-1133">Transmembrane helix</keyword>
<dbReference type="GO" id="GO:0016020">
    <property type="term" value="C:membrane"/>
    <property type="evidence" value="ECO:0007669"/>
    <property type="project" value="UniProtKB-SubCell"/>
</dbReference>
<organism evidence="8 9">
    <name type="scientific">Neoarthrinium moseri</name>
    <dbReference type="NCBI Taxonomy" id="1658444"/>
    <lineage>
        <taxon>Eukaryota</taxon>
        <taxon>Fungi</taxon>
        <taxon>Dikarya</taxon>
        <taxon>Ascomycota</taxon>
        <taxon>Pezizomycotina</taxon>
        <taxon>Sordariomycetes</taxon>
        <taxon>Xylariomycetidae</taxon>
        <taxon>Amphisphaeriales</taxon>
        <taxon>Apiosporaceae</taxon>
        <taxon>Neoarthrinium</taxon>
    </lineage>
</organism>
<evidence type="ECO:0000256" key="4">
    <source>
        <dbReference type="ARBA" id="ARBA00023136"/>
    </source>
</evidence>
<comment type="caution">
    <text evidence="8">The sequence shown here is derived from an EMBL/GenBank/DDBJ whole genome shotgun (WGS) entry which is preliminary data.</text>
</comment>
<evidence type="ECO:0000256" key="5">
    <source>
        <dbReference type="ARBA" id="ARBA00038359"/>
    </source>
</evidence>
<evidence type="ECO:0000256" key="3">
    <source>
        <dbReference type="ARBA" id="ARBA00022989"/>
    </source>
</evidence>
<evidence type="ECO:0000313" key="9">
    <source>
        <dbReference type="Proteomes" id="UP000829685"/>
    </source>
</evidence>
<comment type="similarity">
    <text evidence="5">Belongs to the SAT4 family.</text>
</comment>
<dbReference type="InterPro" id="IPR049326">
    <property type="entry name" value="Rhodopsin_dom_fungi"/>
</dbReference>
<sequence>MSNRNLGFDVNPGGTRLVIGQLVFLFFAWIVCSMRAYVKLLMTRNVLIDDWLMLVGLLVYTAYAIIAVCGVAMGGTGKHTSELTLDGVAIALRGWYLCEVLYAPLSGIIRTSIAIFLLRLVVKPWQIWVIRVNLGIIWVTSLVYFFLMTFQCVPPSYFWEGPSRQAGSAGTCMDNNVVPIATIVHSAVSAVSDWMLGLLPIAMLWNVSINRRTKVSIAILLSMGLVAGLALMVRIVYVKKIVISADFLYATIDLAVWSVIEPSLGIMAGCIATIRPLFKRAGFGSTGSRRYGSVGQSSRLKRWYITRHVRKSEAHPNQVLPRSADSDVELQPNRASVEYGAAHLQGLSWDVEGGGHEAAEVADGVNVRTTIEVASSTRSREGPLASEG</sequence>
<dbReference type="OrthoDB" id="3936451at2759"/>
<dbReference type="Proteomes" id="UP000829685">
    <property type="component" value="Unassembled WGS sequence"/>
</dbReference>
<dbReference type="AlphaFoldDB" id="A0A9P9WLQ3"/>
<feature type="transmembrane region" description="Helical" evidence="6">
    <location>
        <begin position="217"/>
        <end position="237"/>
    </location>
</feature>
<protein>
    <recommendedName>
        <fullName evidence="7">Rhodopsin domain-containing protein</fullName>
    </recommendedName>
</protein>
<evidence type="ECO:0000313" key="8">
    <source>
        <dbReference type="EMBL" id="KAI1870072.1"/>
    </source>
</evidence>
<evidence type="ECO:0000256" key="1">
    <source>
        <dbReference type="ARBA" id="ARBA00004141"/>
    </source>
</evidence>
<evidence type="ECO:0000259" key="7">
    <source>
        <dbReference type="Pfam" id="PF20684"/>
    </source>
</evidence>
<dbReference type="InterPro" id="IPR052337">
    <property type="entry name" value="SAT4-like"/>
</dbReference>
<name>A0A9P9WLQ3_9PEZI</name>
<accession>A0A9P9WLQ3</accession>
<proteinExistence type="inferred from homology"/>
<comment type="subcellular location">
    <subcellularLocation>
        <location evidence="1">Membrane</location>
        <topology evidence="1">Multi-pass membrane protein</topology>
    </subcellularLocation>
</comment>
<keyword evidence="4 6" id="KW-0472">Membrane</keyword>
<feature type="domain" description="Rhodopsin" evidence="7">
    <location>
        <begin position="34"/>
        <end position="280"/>
    </location>
</feature>
<feature type="transmembrane region" description="Helical" evidence="6">
    <location>
        <begin position="18"/>
        <end position="38"/>
    </location>
</feature>
<feature type="transmembrane region" description="Helical" evidence="6">
    <location>
        <begin position="101"/>
        <end position="122"/>
    </location>
</feature>
<evidence type="ECO:0000256" key="2">
    <source>
        <dbReference type="ARBA" id="ARBA00022692"/>
    </source>
</evidence>
<feature type="transmembrane region" description="Helical" evidence="6">
    <location>
        <begin position="50"/>
        <end position="73"/>
    </location>
</feature>
<dbReference type="PANTHER" id="PTHR33048:SF96">
    <property type="entry name" value="INTEGRAL MEMBRANE PROTEIN"/>
    <property type="match status" value="1"/>
</dbReference>
<evidence type="ECO:0000256" key="6">
    <source>
        <dbReference type="SAM" id="Phobius"/>
    </source>
</evidence>
<dbReference type="PANTHER" id="PTHR33048">
    <property type="entry name" value="PTH11-LIKE INTEGRAL MEMBRANE PROTEIN (AFU_ORTHOLOGUE AFUA_5G11245)"/>
    <property type="match status" value="1"/>
</dbReference>
<keyword evidence="9" id="KW-1185">Reference proteome</keyword>
<dbReference type="EMBL" id="JAFIMR010000014">
    <property type="protein sequence ID" value="KAI1870072.1"/>
    <property type="molecule type" value="Genomic_DNA"/>
</dbReference>
<keyword evidence="2 6" id="KW-0812">Transmembrane</keyword>